<accession>A0A0A2TA50</accession>
<evidence type="ECO:0000313" key="1">
    <source>
        <dbReference type="EMBL" id="KGP70946.1"/>
    </source>
</evidence>
<dbReference type="AlphaFoldDB" id="A0A0A2TA50"/>
<keyword evidence="2" id="KW-1185">Reference proteome</keyword>
<evidence type="ECO:0000313" key="2">
    <source>
        <dbReference type="Proteomes" id="UP000030147"/>
    </source>
</evidence>
<dbReference type="Proteomes" id="UP000030147">
    <property type="component" value="Unassembled WGS sequence"/>
</dbReference>
<organism evidence="1 2">
    <name type="scientific">Pontibacillus yanchengensis Y32</name>
    <dbReference type="NCBI Taxonomy" id="1385514"/>
    <lineage>
        <taxon>Bacteria</taxon>
        <taxon>Bacillati</taxon>
        <taxon>Bacillota</taxon>
        <taxon>Bacilli</taxon>
        <taxon>Bacillales</taxon>
        <taxon>Bacillaceae</taxon>
        <taxon>Pontibacillus</taxon>
    </lineage>
</organism>
<gene>
    <name evidence="1" type="ORF">N782_02635</name>
</gene>
<comment type="caution">
    <text evidence="1">The sequence shown here is derived from an EMBL/GenBank/DDBJ whole genome shotgun (WGS) entry which is preliminary data.</text>
</comment>
<dbReference type="EMBL" id="AVBF01000096">
    <property type="protein sequence ID" value="KGP70946.1"/>
    <property type="molecule type" value="Genomic_DNA"/>
</dbReference>
<sequence>MHFLSSYPLPTNIPQNAYVTGNMKRRPVVVRPRPRPGYPFLGGFAGGYLGAKVATPNYYPYQPYYPYPPYPYPYYNYPYYPYSY</sequence>
<reference evidence="1 2" key="1">
    <citation type="journal article" date="2015" name="Stand. Genomic Sci.">
        <title>High quality draft genome sequence of the moderately halophilic bacterium Pontibacillus yanchengensis Y32(T) and comparison among Pontibacillus genomes.</title>
        <authorList>
            <person name="Huang J."/>
            <person name="Qiao Z.X."/>
            <person name="Tang J.W."/>
            <person name="Wang G."/>
        </authorList>
    </citation>
    <scope>NUCLEOTIDE SEQUENCE [LARGE SCALE GENOMIC DNA]</scope>
    <source>
        <strain evidence="1 2">Y32</strain>
    </source>
</reference>
<dbReference type="STRING" id="1385514.N782_02635"/>
<proteinExistence type="predicted"/>
<name>A0A0A2TA50_9BACI</name>
<protein>
    <submittedName>
        <fullName evidence="1">Uncharacterized protein</fullName>
    </submittedName>
</protein>
<dbReference type="RefSeq" id="WP_036824321.1">
    <property type="nucleotide sequence ID" value="NZ_AVBF01000096.1"/>
</dbReference>